<evidence type="ECO:0000313" key="3">
    <source>
        <dbReference type="Proteomes" id="UP000009131"/>
    </source>
</evidence>
<reference evidence="2 3" key="2">
    <citation type="journal article" date="2012" name="Open Biol.">
        <title>Characteristics of nucleosomes and linker DNA regions on the genome of the basidiomycete Mixia osmundae revealed by mono- and dinucleosome mapping.</title>
        <authorList>
            <person name="Nishida H."/>
            <person name="Kondo S."/>
            <person name="Matsumoto T."/>
            <person name="Suzuki Y."/>
            <person name="Yoshikawa H."/>
            <person name="Taylor T.D."/>
            <person name="Sugiyama J."/>
        </authorList>
    </citation>
    <scope>NUCLEOTIDE SEQUENCE [LARGE SCALE GENOMIC DNA]</scope>
    <source>
        <strain evidence="3">CBS 9802 / IAM 14324 / JCM 22182 / KY 12970</strain>
    </source>
</reference>
<name>G7DX78_MIXOS</name>
<dbReference type="RefSeq" id="XP_014571243.1">
    <property type="nucleotide sequence ID" value="XM_014715757.1"/>
</dbReference>
<dbReference type="InParanoid" id="G7DX78"/>
<feature type="coiled-coil region" evidence="1">
    <location>
        <begin position="56"/>
        <end position="90"/>
    </location>
</feature>
<dbReference type="AlphaFoldDB" id="G7DX78"/>
<evidence type="ECO:0000256" key="1">
    <source>
        <dbReference type="SAM" id="Coils"/>
    </source>
</evidence>
<reference evidence="2 3" key="1">
    <citation type="journal article" date="2011" name="J. Gen. Appl. Microbiol.">
        <title>Draft genome sequencing of the enigmatic basidiomycete Mixia osmundae.</title>
        <authorList>
            <person name="Nishida H."/>
            <person name="Nagatsuka Y."/>
            <person name="Sugiyama J."/>
        </authorList>
    </citation>
    <scope>NUCLEOTIDE SEQUENCE [LARGE SCALE GENOMIC DNA]</scope>
    <source>
        <strain evidence="3">CBS 9802 / IAM 14324 / JCM 22182 / KY 12970</strain>
    </source>
</reference>
<dbReference type="EMBL" id="BABT02000059">
    <property type="protein sequence ID" value="GAA95188.1"/>
    <property type="molecule type" value="Genomic_DNA"/>
</dbReference>
<organism evidence="2 3">
    <name type="scientific">Mixia osmundae (strain CBS 9802 / IAM 14324 / JCM 22182 / KY 12970)</name>
    <dbReference type="NCBI Taxonomy" id="764103"/>
    <lineage>
        <taxon>Eukaryota</taxon>
        <taxon>Fungi</taxon>
        <taxon>Dikarya</taxon>
        <taxon>Basidiomycota</taxon>
        <taxon>Pucciniomycotina</taxon>
        <taxon>Mixiomycetes</taxon>
        <taxon>Mixiales</taxon>
        <taxon>Mixiaceae</taxon>
        <taxon>Mixia</taxon>
    </lineage>
</organism>
<accession>G7DX78</accession>
<evidence type="ECO:0000313" key="2">
    <source>
        <dbReference type="EMBL" id="GAA95188.1"/>
    </source>
</evidence>
<gene>
    <name evidence="2" type="primary">Mo01843</name>
    <name evidence="2" type="ORF">E5Q_01843</name>
</gene>
<dbReference type="HOGENOM" id="CLU_2223872_0_0_1"/>
<sequence length="106" mass="12281">MNSLSPRQKTWLAIGIVLIVPPALYAGDWLRQKAPPEKLARVIDTAGEDDEHAHERRTIQRTLASLRNERVLLERERANLEQKLQHVFARRMGKQERVDHDPRNAS</sequence>
<dbReference type="Proteomes" id="UP000009131">
    <property type="component" value="Unassembled WGS sequence"/>
</dbReference>
<keyword evidence="1" id="KW-0175">Coiled coil</keyword>
<proteinExistence type="predicted"/>
<comment type="caution">
    <text evidence="2">The sequence shown here is derived from an EMBL/GenBank/DDBJ whole genome shotgun (WGS) entry which is preliminary data.</text>
</comment>
<protein>
    <submittedName>
        <fullName evidence="2">Uncharacterized protein</fullName>
    </submittedName>
</protein>
<keyword evidence="3" id="KW-1185">Reference proteome</keyword>